<keyword evidence="4" id="KW-1185">Reference proteome</keyword>
<comment type="caution">
    <text evidence="3">The sequence shown here is derived from an EMBL/GenBank/DDBJ whole genome shotgun (WGS) entry which is preliminary data.</text>
</comment>
<gene>
    <name evidence="3" type="ORF">RSSM_02665</name>
</gene>
<feature type="coiled-coil region" evidence="1">
    <location>
        <begin position="93"/>
        <end position="156"/>
    </location>
</feature>
<dbReference type="Proteomes" id="UP000011885">
    <property type="component" value="Unassembled WGS sequence"/>
</dbReference>
<dbReference type="EMBL" id="ANOH01000188">
    <property type="protein sequence ID" value="EMI55886.1"/>
    <property type="molecule type" value="Genomic_DNA"/>
</dbReference>
<dbReference type="PATRIC" id="fig|1263870.3.peg.2832"/>
<keyword evidence="1" id="KW-0175">Coiled coil</keyword>
<dbReference type="AlphaFoldDB" id="M5UDF6"/>
<evidence type="ECO:0000313" key="4">
    <source>
        <dbReference type="Proteomes" id="UP000011885"/>
    </source>
</evidence>
<sequence>MGVRGTTGSRIESRKVPQKYRDAIMSEPVDDKNSSVNAITSIRDAFTAIREIMLVVALLVLLFSPTTVRDVLQDAGIRSFAGVEFDEDTLVEVENAGDRVAQLEQQLLAAQTQLEALTQQNTFQADPRLNSVSRLLADAQRNATEMGESLDEAKEKQIELWNRSGKPPRRYGGQPHTSLPEPAVEQALVVPSELFQR</sequence>
<feature type="region of interest" description="Disordered" evidence="2">
    <location>
        <begin position="163"/>
        <end position="184"/>
    </location>
</feature>
<evidence type="ECO:0000256" key="1">
    <source>
        <dbReference type="SAM" id="Coils"/>
    </source>
</evidence>
<name>M5UDF6_9BACT</name>
<evidence type="ECO:0000313" key="3">
    <source>
        <dbReference type="EMBL" id="EMI55886.1"/>
    </source>
</evidence>
<proteinExistence type="predicted"/>
<reference evidence="3 4" key="1">
    <citation type="journal article" date="2013" name="Mar. Genomics">
        <title>Expression of sulfatases in Rhodopirellula baltica and the diversity of sulfatases in the genus Rhodopirellula.</title>
        <authorList>
            <person name="Wegner C.E."/>
            <person name="Richter-Heitmann T."/>
            <person name="Klindworth A."/>
            <person name="Klockow C."/>
            <person name="Richter M."/>
            <person name="Achstetter T."/>
            <person name="Glockner F.O."/>
            <person name="Harder J."/>
        </authorList>
    </citation>
    <scope>NUCLEOTIDE SEQUENCE [LARGE SCALE GENOMIC DNA]</scope>
    <source>
        <strain evidence="3 4">SM41</strain>
    </source>
</reference>
<protein>
    <submittedName>
        <fullName evidence="3">Signal peptide protein</fullName>
    </submittedName>
</protein>
<accession>M5UDF6</accession>
<organism evidence="3 4">
    <name type="scientific">Rhodopirellula sallentina SM41</name>
    <dbReference type="NCBI Taxonomy" id="1263870"/>
    <lineage>
        <taxon>Bacteria</taxon>
        <taxon>Pseudomonadati</taxon>
        <taxon>Planctomycetota</taxon>
        <taxon>Planctomycetia</taxon>
        <taxon>Pirellulales</taxon>
        <taxon>Pirellulaceae</taxon>
        <taxon>Rhodopirellula</taxon>
    </lineage>
</organism>
<evidence type="ECO:0000256" key="2">
    <source>
        <dbReference type="SAM" id="MobiDB-lite"/>
    </source>
</evidence>